<dbReference type="EMBL" id="SWFS01000349">
    <property type="protein sequence ID" value="KAA8909127.1"/>
    <property type="molecule type" value="Genomic_DNA"/>
</dbReference>
<protein>
    <recommendedName>
        <fullName evidence="3">Tubby C-terminal domain-containing protein</fullName>
    </recommendedName>
</protein>
<proteinExistence type="predicted"/>
<evidence type="ECO:0000313" key="2">
    <source>
        <dbReference type="Proteomes" id="UP000761534"/>
    </source>
</evidence>
<evidence type="ECO:0008006" key="3">
    <source>
        <dbReference type="Google" id="ProtNLM"/>
    </source>
</evidence>
<reference evidence="1" key="1">
    <citation type="journal article" date="2019" name="G3 (Bethesda)">
        <title>Genome Assemblies of Two Rare Opportunistic Yeast Pathogens: Diutina rugosa (syn. Candida rugosa) and Trichomonascus ciferrii (syn. Candida ciferrii).</title>
        <authorList>
            <person name="Mixao V."/>
            <person name="Saus E."/>
            <person name="Hansen A.P."/>
            <person name="Lass-Florl C."/>
            <person name="Gabaldon T."/>
        </authorList>
    </citation>
    <scope>NUCLEOTIDE SEQUENCE</scope>
    <source>
        <strain evidence="1">CBS 4856</strain>
    </source>
</reference>
<dbReference type="OrthoDB" id="5073671at2759"/>
<accession>A0A642V5D0</accession>
<dbReference type="AlphaFoldDB" id="A0A642V5D0"/>
<sequence length="239" mass="26626">MEKEQPPAYSEAGGSMAQGTICVVPARFNGYLSWANPKKFYLGAEKDNTRFLVRCPDSVRKSNVVIYAGPDTKDGVLTEYKMDRLGRRKPFTVHSPQYGDVDVKIDESGTVVKHKSLFFTMNSGERFEWRHTRGNEVKELHGKFSYGYKLVRLSTRNSAIGGDRNERENGYTSNGEEVVALIGFNVTRLNSHIFTFLFVHSGLTGAFGPLWEVTALTSAFNLVYYEVIKTSAAVSAAVA</sequence>
<name>A0A642V5D0_9ASCO</name>
<gene>
    <name evidence="1" type="ORF">TRICI_004631</name>
</gene>
<dbReference type="Proteomes" id="UP000761534">
    <property type="component" value="Unassembled WGS sequence"/>
</dbReference>
<evidence type="ECO:0000313" key="1">
    <source>
        <dbReference type="EMBL" id="KAA8909127.1"/>
    </source>
</evidence>
<organism evidence="1 2">
    <name type="scientific">Trichomonascus ciferrii</name>
    <dbReference type="NCBI Taxonomy" id="44093"/>
    <lineage>
        <taxon>Eukaryota</taxon>
        <taxon>Fungi</taxon>
        <taxon>Dikarya</taxon>
        <taxon>Ascomycota</taxon>
        <taxon>Saccharomycotina</taxon>
        <taxon>Dipodascomycetes</taxon>
        <taxon>Dipodascales</taxon>
        <taxon>Trichomonascaceae</taxon>
        <taxon>Trichomonascus</taxon>
        <taxon>Trichomonascus ciferrii complex</taxon>
    </lineage>
</organism>
<keyword evidence="2" id="KW-1185">Reference proteome</keyword>
<dbReference type="VEuPathDB" id="FungiDB:TRICI_004631"/>
<comment type="caution">
    <text evidence="1">The sequence shown here is derived from an EMBL/GenBank/DDBJ whole genome shotgun (WGS) entry which is preliminary data.</text>
</comment>